<reference evidence="1" key="1">
    <citation type="submission" date="2021-02" db="EMBL/GenBank/DDBJ databases">
        <authorList>
            <person name="Palmer J.M."/>
        </authorList>
    </citation>
    <scope>NUCLEOTIDE SEQUENCE</scope>
    <source>
        <strain evidence="1">SCRP734</strain>
    </source>
</reference>
<evidence type="ECO:0000313" key="2">
    <source>
        <dbReference type="Proteomes" id="UP000694044"/>
    </source>
</evidence>
<dbReference type="EMBL" id="JAGDFM010001722">
    <property type="protein sequence ID" value="KAG7375128.1"/>
    <property type="molecule type" value="Genomic_DNA"/>
</dbReference>
<name>A0A8T1V505_9STRA</name>
<gene>
    <name evidence="1" type="ORF">PHYPSEUDO_003542</name>
</gene>
<dbReference type="AlphaFoldDB" id="A0A8T1V505"/>
<evidence type="ECO:0000313" key="1">
    <source>
        <dbReference type="EMBL" id="KAG7375128.1"/>
    </source>
</evidence>
<dbReference type="Proteomes" id="UP000694044">
    <property type="component" value="Unassembled WGS sequence"/>
</dbReference>
<keyword evidence="2" id="KW-1185">Reference proteome</keyword>
<proteinExistence type="predicted"/>
<organism evidence="1 2">
    <name type="scientific">Phytophthora pseudosyringae</name>
    <dbReference type="NCBI Taxonomy" id="221518"/>
    <lineage>
        <taxon>Eukaryota</taxon>
        <taxon>Sar</taxon>
        <taxon>Stramenopiles</taxon>
        <taxon>Oomycota</taxon>
        <taxon>Peronosporomycetes</taxon>
        <taxon>Peronosporales</taxon>
        <taxon>Peronosporaceae</taxon>
        <taxon>Phytophthora</taxon>
    </lineage>
</organism>
<comment type="caution">
    <text evidence="1">The sequence shown here is derived from an EMBL/GenBank/DDBJ whole genome shotgun (WGS) entry which is preliminary data.</text>
</comment>
<sequence>MEKERPCSMPAALALCEELHVLQASRSSSSVLAASTAETTSASATGDVEQSCAIPLVQEARHVIESANLVYDQTSRFVHSEAMFDCEVLAAAAHRRDGRCRYRR</sequence>
<protein>
    <submittedName>
        <fullName evidence="1">Uncharacterized protein</fullName>
    </submittedName>
</protein>
<accession>A0A8T1V505</accession>